<keyword evidence="1" id="KW-0229">DNA integration</keyword>
<dbReference type="Gene3D" id="1.10.150.130">
    <property type="match status" value="1"/>
</dbReference>
<evidence type="ECO:0000259" key="5">
    <source>
        <dbReference type="PROSITE" id="PS51898"/>
    </source>
</evidence>
<organism evidence="7">
    <name type="scientific">Salmonella enterica</name>
    <name type="common">Salmonella choleraesuis</name>
    <dbReference type="NCBI Taxonomy" id="28901"/>
    <lineage>
        <taxon>Bacteria</taxon>
        <taxon>Pseudomonadati</taxon>
        <taxon>Pseudomonadota</taxon>
        <taxon>Gammaproteobacteria</taxon>
        <taxon>Enterobacterales</taxon>
        <taxon>Enterobacteriaceae</taxon>
        <taxon>Salmonella</taxon>
    </lineage>
</organism>
<evidence type="ECO:0000313" key="7">
    <source>
        <dbReference type="EMBL" id="HAG1966468.1"/>
    </source>
</evidence>
<evidence type="ECO:0000256" key="1">
    <source>
        <dbReference type="ARBA" id="ARBA00022908"/>
    </source>
</evidence>
<protein>
    <submittedName>
        <fullName evidence="7">Tyrosine-type recombinase/integrase</fullName>
    </submittedName>
</protein>
<dbReference type="PROSITE" id="PS51900">
    <property type="entry name" value="CB"/>
    <property type="match status" value="1"/>
</dbReference>
<reference evidence="7" key="2">
    <citation type="submission" date="2020-02" db="EMBL/GenBank/DDBJ databases">
        <authorList>
            <consortium name="NCBI Pathogen Detection Project"/>
        </authorList>
    </citation>
    <scope>NUCLEOTIDE SEQUENCE</scope>
    <source>
        <strain evidence="7">MA.CK_97/00003274</strain>
    </source>
</reference>
<dbReference type="GO" id="GO:0006310">
    <property type="term" value="P:DNA recombination"/>
    <property type="evidence" value="ECO:0007669"/>
    <property type="project" value="UniProtKB-KW"/>
</dbReference>
<dbReference type="GO" id="GO:0003677">
    <property type="term" value="F:DNA binding"/>
    <property type="evidence" value="ECO:0007669"/>
    <property type="project" value="UniProtKB-UniRule"/>
</dbReference>
<dbReference type="EMBL" id="DAAXPA010000016">
    <property type="protein sequence ID" value="HAG1966468.1"/>
    <property type="molecule type" value="Genomic_DNA"/>
</dbReference>
<comment type="caution">
    <text evidence="7">The sequence shown here is derived from an EMBL/GenBank/DDBJ whole genome shotgun (WGS) entry which is preliminary data.</text>
</comment>
<sequence length="407" mass="47326">MCAALTIAQNRKIRDRGAPFWEERIRYLRYCANTGASPGALTVKRNELIWIARYLPENAPQGISIEQLREMCKRRSLVHKGRTMTERMIVIARPWLIFLGWWRKPELKPHIYHQLLNEYIKWMRDEKGFTQSTIDGWKGVVNKFLLWCIKNCRSLHQLKPEDIDEYFINNTGRWNRKSIKSITGALRIFLRYSAIHGLCPSRLPETIMSPRIYDLESLPSALAWEDVRRLLSMTNTGKTNDIRNRAILMLLSIYGLRRGEVAILRLEDIDWKEGKLHIFRLKRKQPQTYPLLPVIAEALSDYIETVRPQSSERIIFLGLNAPHRPLTAGAYYNIVSKNFNKLEINVKHRGPHALRHACAVKLLSQGFTLKEIGDHLGHRCTETTMIYAKVDLEKLREVGSFDLGELS</sequence>
<keyword evidence="3" id="KW-0233">DNA recombination</keyword>
<keyword evidence="2 4" id="KW-0238">DNA-binding</keyword>
<reference evidence="7" key="1">
    <citation type="journal article" date="2018" name="Genome Biol.">
        <title>SKESA: strategic k-mer extension for scrupulous assemblies.</title>
        <authorList>
            <person name="Souvorov A."/>
            <person name="Agarwala R."/>
            <person name="Lipman D.J."/>
        </authorList>
    </citation>
    <scope>NUCLEOTIDE SEQUENCE</scope>
    <source>
        <strain evidence="7">MA.CK_97/00003274</strain>
    </source>
</reference>
<dbReference type="PANTHER" id="PTHR30349">
    <property type="entry name" value="PHAGE INTEGRASE-RELATED"/>
    <property type="match status" value="1"/>
</dbReference>
<evidence type="ECO:0000256" key="2">
    <source>
        <dbReference type="ARBA" id="ARBA00023125"/>
    </source>
</evidence>
<evidence type="ECO:0000256" key="4">
    <source>
        <dbReference type="PROSITE-ProRule" id="PRU01248"/>
    </source>
</evidence>
<dbReference type="Pfam" id="PF00589">
    <property type="entry name" value="Phage_integrase"/>
    <property type="match status" value="1"/>
</dbReference>
<gene>
    <name evidence="7" type="ORF">G8R56_004742</name>
</gene>
<proteinExistence type="predicted"/>
<dbReference type="PROSITE" id="PS51898">
    <property type="entry name" value="TYR_RECOMBINASE"/>
    <property type="match status" value="1"/>
</dbReference>
<dbReference type="Gene3D" id="1.10.443.10">
    <property type="entry name" value="Intergrase catalytic core"/>
    <property type="match status" value="1"/>
</dbReference>
<feature type="domain" description="Tyr recombinase" evidence="5">
    <location>
        <begin position="217"/>
        <end position="400"/>
    </location>
</feature>
<dbReference type="InterPro" id="IPR011010">
    <property type="entry name" value="DNA_brk_join_enz"/>
</dbReference>
<dbReference type="AlphaFoldDB" id="A0A759MBG8"/>
<dbReference type="PANTHER" id="PTHR30349:SF90">
    <property type="entry name" value="TYROSINE RECOMBINASE XERD"/>
    <property type="match status" value="1"/>
</dbReference>
<dbReference type="InterPro" id="IPR002104">
    <property type="entry name" value="Integrase_catalytic"/>
</dbReference>
<name>A0A759MBG8_SALER</name>
<dbReference type="GO" id="GO:0015074">
    <property type="term" value="P:DNA integration"/>
    <property type="evidence" value="ECO:0007669"/>
    <property type="project" value="UniProtKB-KW"/>
</dbReference>
<evidence type="ECO:0000259" key="6">
    <source>
        <dbReference type="PROSITE" id="PS51900"/>
    </source>
</evidence>
<dbReference type="InterPro" id="IPR044068">
    <property type="entry name" value="CB"/>
</dbReference>
<dbReference type="InterPro" id="IPR050090">
    <property type="entry name" value="Tyrosine_recombinase_XerCD"/>
</dbReference>
<evidence type="ECO:0000256" key="3">
    <source>
        <dbReference type="ARBA" id="ARBA00023172"/>
    </source>
</evidence>
<dbReference type="InterPro" id="IPR010998">
    <property type="entry name" value="Integrase_recombinase_N"/>
</dbReference>
<feature type="domain" description="Core-binding (CB)" evidence="6">
    <location>
        <begin position="110"/>
        <end position="194"/>
    </location>
</feature>
<accession>A0A759MBG8</accession>
<dbReference type="SUPFAM" id="SSF56349">
    <property type="entry name" value="DNA breaking-rejoining enzymes"/>
    <property type="match status" value="1"/>
</dbReference>
<dbReference type="InterPro" id="IPR013762">
    <property type="entry name" value="Integrase-like_cat_sf"/>
</dbReference>